<keyword evidence="1" id="KW-0472">Membrane</keyword>
<feature type="transmembrane region" description="Helical" evidence="1">
    <location>
        <begin position="6"/>
        <end position="25"/>
    </location>
</feature>
<evidence type="ECO:0000313" key="2">
    <source>
        <dbReference type="EMBL" id="MPN24715.1"/>
    </source>
</evidence>
<feature type="transmembrane region" description="Helical" evidence="1">
    <location>
        <begin position="37"/>
        <end position="56"/>
    </location>
</feature>
<gene>
    <name evidence="2" type="ORF">SDC9_172117</name>
</gene>
<reference evidence="2" key="1">
    <citation type="submission" date="2019-08" db="EMBL/GenBank/DDBJ databases">
        <authorList>
            <person name="Kucharzyk K."/>
            <person name="Murdoch R.W."/>
            <person name="Higgins S."/>
            <person name="Loffler F."/>
        </authorList>
    </citation>
    <scope>NUCLEOTIDE SEQUENCE</scope>
</reference>
<accession>A0A645GDG0</accession>
<keyword evidence="1" id="KW-0812">Transmembrane</keyword>
<comment type="caution">
    <text evidence="2">The sequence shown here is derived from an EMBL/GenBank/DDBJ whole genome shotgun (WGS) entry which is preliminary data.</text>
</comment>
<organism evidence="2">
    <name type="scientific">bioreactor metagenome</name>
    <dbReference type="NCBI Taxonomy" id="1076179"/>
    <lineage>
        <taxon>unclassified sequences</taxon>
        <taxon>metagenomes</taxon>
        <taxon>ecological metagenomes</taxon>
    </lineage>
</organism>
<sequence length="62" mass="6930">MEKLFDISGIIGLIFLALTLFWAGLYNIKLKQTNRGLLFILFGILVIVILAKGFLYPDNSGL</sequence>
<dbReference type="EMBL" id="VSSQ01073649">
    <property type="protein sequence ID" value="MPN24715.1"/>
    <property type="molecule type" value="Genomic_DNA"/>
</dbReference>
<evidence type="ECO:0000256" key="1">
    <source>
        <dbReference type="SAM" id="Phobius"/>
    </source>
</evidence>
<proteinExistence type="predicted"/>
<keyword evidence="1" id="KW-1133">Transmembrane helix</keyword>
<name>A0A645GDG0_9ZZZZ</name>
<dbReference type="AlphaFoldDB" id="A0A645GDG0"/>
<protein>
    <submittedName>
        <fullName evidence="2">Uncharacterized protein</fullName>
    </submittedName>
</protein>